<proteinExistence type="predicted"/>
<dbReference type="PANTHER" id="PTHR40275:SF1">
    <property type="entry name" value="SSL7038 PROTEIN"/>
    <property type="match status" value="1"/>
</dbReference>
<evidence type="ECO:0000313" key="1">
    <source>
        <dbReference type="EMBL" id="KKB09405.1"/>
    </source>
</evidence>
<sequence>MALETVPFDAAEFIDSAEGQAEFLAEAFETGDATFIANALGVVARARGMTSIARDAGVTREALYKALSEKGDPRLSTLLGVMKALGVRLTTTPVVPAE</sequence>
<dbReference type="CDD" id="cd00093">
    <property type="entry name" value="HTH_XRE"/>
    <property type="match status" value="1"/>
</dbReference>
<dbReference type="RefSeq" id="WP_046104098.1">
    <property type="nucleotide sequence ID" value="NZ_JZEY01000054.1"/>
</dbReference>
<evidence type="ECO:0000313" key="2">
    <source>
        <dbReference type="Proteomes" id="UP000033649"/>
    </source>
</evidence>
<gene>
    <name evidence="1" type="ORF">VE26_05565</name>
</gene>
<dbReference type="Pfam" id="PF21716">
    <property type="entry name" value="dnstrm_HI1420"/>
    <property type="match status" value="1"/>
</dbReference>
<name>A0A0F5FLF8_9HYPH</name>
<dbReference type="STRING" id="429727.VE26_05565"/>
<dbReference type="AlphaFoldDB" id="A0A0F5FLF8"/>
<dbReference type="OrthoDB" id="9798416at2"/>
<accession>A0A0F5FLF8</accession>
<protein>
    <submittedName>
        <fullName evidence="1">Addiction module antitoxin</fullName>
    </submittedName>
</protein>
<dbReference type="PATRIC" id="fig|429727.3.peg.1151"/>
<organism evidence="1 2">
    <name type="scientific">Devosia chinhatensis</name>
    <dbReference type="NCBI Taxonomy" id="429727"/>
    <lineage>
        <taxon>Bacteria</taxon>
        <taxon>Pseudomonadati</taxon>
        <taxon>Pseudomonadota</taxon>
        <taxon>Alphaproteobacteria</taxon>
        <taxon>Hyphomicrobiales</taxon>
        <taxon>Devosiaceae</taxon>
        <taxon>Devosia</taxon>
    </lineage>
</organism>
<dbReference type="SUPFAM" id="SSF47413">
    <property type="entry name" value="lambda repressor-like DNA-binding domains"/>
    <property type="match status" value="1"/>
</dbReference>
<reference evidence="1 2" key="1">
    <citation type="submission" date="2015-03" db="EMBL/GenBank/DDBJ databases">
        <authorList>
            <person name="Hassan Y."/>
            <person name="Lepp D."/>
            <person name="Li X.-Z."/>
            <person name="Zhou T."/>
        </authorList>
    </citation>
    <scope>NUCLEOTIDE SEQUENCE [LARGE SCALE GENOMIC DNA]</scope>
    <source>
        <strain evidence="1 2">IPL18</strain>
    </source>
</reference>
<dbReference type="NCBIfam" id="TIGR02684">
    <property type="entry name" value="dnstrm_HI1420"/>
    <property type="match status" value="1"/>
</dbReference>
<dbReference type="InterPro" id="IPR010982">
    <property type="entry name" value="Lambda_DNA-bd_dom_sf"/>
</dbReference>
<keyword evidence="2" id="KW-1185">Reference proteome</keyword>
<dbReference type="EMBL" id="JZEY01000054">
    <property type="protein sequence ID" value="KKB09405.1"/>
    <property type="molecule type" value="Genomic_DNA"/>
</dbReference>
<dbReference type="Proteomes" id="UP000033649">
    <property type="component" value="Unassembled WGS sequence"/>
</dbReference>
<comment type="caution">
    <text evidence="1">The sequence shown here is derived from an EMBL/GenBank/DDBJ whole genome shotgun (WGS) entry which is preliminary data.</text>
</comment>
<dbReference type="GO" id="GO:0003677">
    <property type="term" value="F:DNA binding"/>
    <property type="evidence" value="ECO:0007669"/>
    <property type="project" value="InterPro"/>
</dbReference>
<dbReference type="InterPro" id="IPR014057">
    <property type="entry name" value="HI1420"/>
</dbReference>
<dbReference type="PANTHER" id="PTHR40275">
    <property type="entry name" value="SSL7038 PROTEIN"/>
    <property type="match status" value="1"/>
</dbReference>
<dbReference type="InterPro" id="IPR001387">
    <property type="entry name" value="Cro/C1-type_HTH"/>
</dbReference>